<dbReference type="AlphaFoldDB" id="A0A914D573"/>
<reference evidence="3" key="1">
    <citation type="submission" date="2022-11" db="UniProtKB">
        <authorList>
            <consortium name="WormBaseParasite"/>
        </authorList>
    </citation>
    <scope>IDENTIFICATION</scope>
</reference>
<dbReference type="Proteomes" id="UP000887540">
    <property type="component" value="Unplaced"/>
</dbReference>
<organism evidence="2 3">
    <name type="scientific">Acrobeloides nanus</name>
    <dbReference type="NCBI Taxonomy" id="290746"/>
    <lineage>
        <taxon>Eukaryota</taxon>
        <taxon>Metazoa</taxon>
        <taxon>Ecdysozoa</taxon>
        <taxon>Nematoda</taxon>
        <taxon>Chromadorea</taxon>
        <taxon>Rhabditida</taxon>
        <taxon>Tylenchina</taxon>
        <taxon>Cephalobomorpha</taxon>
        <taxon>Cephaloboidea</taxon>
        <taxon>Cephalobidae</taxon>
        <taxon>Acrobeloides</taxon>
    </lineage>
</organism>
<feature type="compositionally biased region" description="Polar residues" evidence="1">
    <location>
        <begin position="41"/>
        <end position="50"/>
    </location>
</feature>
<feature type="region of interest" description="Disordered" evidence="1">
    <location>
        <begin position="1"/>
        <end position="71"/>
    </location>
</feature>
<proteinExistence type="predicted"/>
<feature type="compositionally biased region" description="Basic and acidic residues" evidence="1">
    <location>
        <begin position="1"/>
        <end position="12"/>
    </location>
</feature>
<evidence type="ECO:0000256" key="1">
    <source>
        <dbReference type="SAM" id="MobiDB-lite"/>
    </source>
</evidence>
<accession>A0A914D573</accession>
<keyword evidence="2" id="KW-1185">Reference proteome</keyword>
<evidence type="ECO:0000313" key="2">
    <source>
        <dbReference type="Proteomes" id="UP000887540"/>
    </source>
</evidence>
<evidence type="ECO:0000313" key="3">
    <source>
        <dbReference type="WBParaSite" id="ACRNAN_scaffold1829.g32241.t1"/>
    </source>
</evidence>
<sequence length="71" mass="8153">MNKNQRKNESKKKNSSPAEDNDSDESNAEDKNYKHLKKVTSVCQSSQCDSSRAKDPRSYFENTKKPESKIL</sequence>
<name>A0A914D573_9BILA</name>
<feature type="compositionally biased region" description="Basic and acidic residues" evidence="1">
    <location>
        <begin position="51"/>
        <end position="71"/>
    </location>
</feature>
<dbReference type="WBParaSite" id="ACRNAN_scaffold1829.g32241.t1">
    <property type="protein sequence ID" value="ACRNAN_scaffold1829.g32241.t1"/>
    <property type="gene ID" value="ACRNAN_scaffold1829.g32241"/>
</dbReference>
<protein>
    <submittedName>
        <fullName evidence="3">Uncharacterized protein</fullName>
    </submittedName>
</protein>